<dbReference type="GO" id="GO:0032259">
    <property type="term" value="P:methylation"/>
    <property type="evidence" value="ECO:0007669"/>
    <property type="project" value="UniProtKB-KW"/>
</dbReference>
<evidence type="ECO:0000313" key="3">
    <source>
        <dbReference type="Proteomes" id="UP000270034"/>
    </source>
</evidence>
<proteinExistence type="predicted"/>
<dbReference type="EMBL" id="AP018516">
    <property type="protein sequence ID" value="BBC81693.1"/>
    <property type="molecule type" value="Genomic_DNA"/>
</dbReference>
<gene>
    <name evidence="2" type="ORF">AcetOrient_orf00003p</name>
</gene>
<dbReference type="Proteomes" id="UP000270034">
    <property type="component" value="Plasmid pAOF1"/>
</dbReference>
<organism evidence="2 3">
    <name type="scientific">Acetobacter orientalis</name>
    <dbReference type="NCBI Taxonomy" id="146474"/>
    <lineage>
        <taxon>Bacteria</taxon>
        <taxon>Pseudomonadati</taxon>
        <taxon>Pseudomonadota</taxon>
        <taxon>Alphaproteobacteria</taxon>
        <taxon>Acetobacterales</taxon>
        <taxon>Acetobacteraceae</taxon>
        <taxon>Acetobacter</taxon>
    </lineage>
</organism>
<name>A0A2Z5ZML8_9PROT</name>
<geneLocation type="plasmid" evidence="3">
    <name>paof1 fan1 dna</name>
</geneLocation>
<dbReference type="AlphaFoldDB" id="A0A2Z5ZML8"/>
<feature type="region of interest" description="Disordered" evidence="1">
    <location>
        <begin position="29"/>
        <end position="49"/>
    </location>
</feature>
<keyword evidence="2" id="KW-0808">Transferase</keyword>
<keyword evidence="2" id="KW-0489">Methyltransferase</keyword>
<accession>A0A2Z5ZML8</accession>
<evidence type="ECO:0000256" key="1">
    <source>
        <dbReference type="SAM" id="MobiDB-lite"/>
    </source>
</evidence>
<evidence type="ECO:0000313" key="2">
    <source>
        <dbReference type="EMBL" id="BBC81693.1"/>
    </source>
</evidence>
<reference evidence="2 3" key="1">
    <citation type="submission" date="2018-02" db="EMBL/GenBank/DDBJ databases">
        <title>Acetobacter orientalis genome.</title>
        <authorList>
            <person name="Nakashima N."/>
            <person name="Tamura T."/>
        </authorList>
    </citation>
    <scope>NUCLEOTIDE SEQUENCE [LARGE SCALE GENOMIC DNA]</scope>
    <source>
        <strain evidence="2 3">FAN1</strain>
        <plasmid evidence="3">paof1 fan1 dna</plasmid>
    </source>
</reference>
<protein>
    <submittedName>
        <fullName evidence="2">Methyltransferase-like protein 22 isoform X3</fullName>
    </submittedName>
</protein>
<dbReference type="KEGG" id="aot:AcetOri_orf00003p"/>
<dbReference type="GO" id="GO:0008168">
    <property type="term" value="F:methyltransferase activity"/>
    <property type="evidence" value="ECO:0007669"/>
    <property type="project" value="UniProtKB-KW"/>
</dbReference>
<sequence>MPLCEIAGLMHERDALRFRLTKNWPDGMKRSLSMPSTLPKQTVDGKHIR</sequence>
<keyword evidence="2" id="KW-0614">Plasmid</keyword>